<accession>A0ABU4S1P9</accession>
<dbReference type="Pfam" id="PF13280">
    <property type="entry name" value="WYL"/>
    <property type="match status" value="1"/>
</dbReference>
<dbReference type="Pfam" id="PF26107">
    <property type="entry name" value="BrxR_CTD"/>
    <property type="match status" value="1"/>
</dbReference>
<dbReference type="RefSeq" id="WP_302724284.1">
    <property type="nucleotide sequence ID" value="NZ_JAULRU010000783.1"/>
</dbReference>
<dbReference type="PROSITE" id="PS52050">
    <property type="entry name" value="WYL"/>
    <property type="match status" value="1"/>
</dbReference>
<protein>
    <submittedName>
        <fullName evidence="3">WYL domain-containing protein</fullName>
    </submittedName>
</protein>
<name>A0ABU4S1P9_9GAMM</name>
<evidence type="ECO:0000313" key="3">
    <source>
        <dbReference type="EMBL" id="MDX6850301.1"/>
    </source>
</evidence>
<proteinExistence type="predicted"/>
<evidence type="ECO:0000259" key="1">
    <source>
        <dbReference type="Pfam" id="PF13280"/>
    </source>
</evidence>
<dbReference type="InterPro" id="IPR026881">
    <property type="entry name" value="WYL_dom"/>
</dbReference>
<dbReference type="Proteomes" id="UP001273505">
    <property type="component" value="Unassembled WGS sequence"/>
</dbReference>
<dbReference type="InterPro" id="IPR059020">
    <property type="entry name" value="CapW_CTD"/>
</dbReference>
<organism evidence="3 4">
    <name type="scientific">Gilvimarinus gilvus</name>
    <dbReference type="NCBI Taxonomy" id="3058038"/>
    <lineage>
        <taxon>Bacteria</taxon>
        <taxon>Pseudomonadati</taxon>
        <taxon>Pseudomonadota</taxon>
        <taxon>Gammaproteobacteria</taxon>
        <taxon>Cellvibrionales</taxon>
        <taxon>Cellvibrionaceae</taxon>
        <taxon>Gilvimarinus</taxon>
    </lineage>
</organism>
<evidence type="ECO:0000313" key="4">
    <source>
        <dbReference type="Proteomes" id="UP001273505"/>
    </source>
</evidence>
<comment type="caution">
    <text evidence="3">The sequence shown here is derived from an EMBL/GenBank/DDBJ whole genome shotgun (WGS) entry which is preliminary data.</text>
</comment>
<feature type="domain" description="WYL" evidence="1">
    <location>
        <begin position="10"/>
        <end position="76"/>
    </location>
</feature>
<gene>
    <name evidence="3" type="ORF">SCD92_13080</name>
</gene>
<evidence type="ECO:0000259" key="2">
    <source>
        <dbReference type="Pfam" id="PF26107"/>
    </source>
</evidence>
<keyword evidence="4" id="KW-1185">Reference proteome</keyword>
<dbReference type="EMBL" id="JAXAFO010000022">
    <property type="protein sequence ID" value="MDX6850301.1"/>
    <property type="molecule type" value="Genomic_DNA"/>
</dbReference>
<reference evidence="3 4" key="1">
    <citation type="submission" date="2023-11" db="EMBL/GenBank/DDBJ databases">
        <title>Gilvimarinus fulvus sp. nov., isolated from the surface of Kelp.</title>
        <authorList>
            <person name="Sun Y.Y."/>
            <person name="Gong Y."/>
            <person name="Du Z.J."/>
        </authorList>
    </citation>
    <scope>NUCLEOTIDE SEQUENCE [LARGE SCALE GENOMIC DNA]</scope>
    <source>
        <strain evidence="3 4">SDUM040013</strain>
    </source>
</reference>
<feature type="domain" description="DNA-binding transcriptional repressor CapW C-terminal dimerisation" evidence="2">
    <location>
        <begin position="101"/>
        <end position="168"/>
    </location>
</feature>
<sequence length="193" mass="21355">MGLERPDLDTVAAISRAISLKRPVQIDYLSSSSGESTKVICPHAMLDNGLRWHIRAFDRDKSRFADFVMNRIVNISVLYRIGVDSIEMPTCDTQWSETTILVLQPHPKLSSASKTAIEHEFRMANGTLKKEVRKAHVGYLLNSWNVDATVAGDLEGSHVLLHLKNASDIENQNIDNLFLAPGRGKNHPGVVGG</sequence>